<evidence type="ECO:0000259" key="8">
    <source>
        <dbReference type="Pfam" id="PF22692"/>
    </source>
</evidence>
<feature type="region of interest" description="Disordered" evidence="5">
    <location>
        <begin position="48"/>
        <end position="67"/>
    </location>
</feature>
<evidence type="ECO:0000259" key="7">
    <source>
        <dbReference type="Pfam" id="PF06429"/>
    </source>
</evidence>
<dbReference type="PANTHER" id="PTHR30435">
    <property type="entry name" value="FLAGELLAR PROTEIN"/>
    <property type="match status" value="1"/>
</dbReference>
<dbReference type="EMBL" id="CAUI01000023">
    <property type="protein sequence ID" value="CCU80780.1"/>
    <property type="molecule type" value="Genomic_DNA"/>
</dbReference>
<dbReference type="PROSITE" id="PS00588">
    <property type="entry name" value="FLAGELLA_BB_ROD"/>
    <property type="match status" value="1"/>
</dbReference>
<evidence type="ECO:0000259" key="6">
    <source>
        <dbReference type="Pfam" id="PF00460"/>
    </source>
</evidence>
<dbReference type="AlphaFoldDB" id="M5E2M7"/>
<dbReference type="InterPro" id="IPR020013">
    <property type="entry name" value="Flagellar_FlgE/F/G"/>
</dbReference>
<evidence type="ECO:0000256" key="3">
    <source>
        <dbReference type="ARBA" id="ARBA00023143"/>
    </source>
</evidence>
<dbReference type="InterPro" id="IPR037058">
    <property type="entry name" value="Falgellar_hook_FlgE_sf"/>
</dbReference>
<keyword evidence="9" id="KW-0969">Cilium</keyword>
<dbReference type="Pfam" id="PF06429">
    <property type="entry name" value="Flg_bbr_C"/>
    <property type="match status" value="1"/>
</dbReference>
<reference evidence="10" key="1">
    <citation type="journal article" date="2013" name="Genome Announc.">
        <title>Genome Sequence of Halanaerobium saccharolyticum subsp. saccharolyticum Strain DSM 6643T, a Halophilic Hydrogen-Producing Bacterium.</title>
        <authorList>
            <person name="Kivisto A."/>
            <person name="Larjo A."/>
            <person name="Ciranna A."/>
            <person name="Santala V."/>
            <person name="Roos C."/>
            <person name="Karp M."/>
        </authorList>
    </citation>
    <scope>NUCLEOTIDE SEQUENCE [LARGE SCALE GENOMIC DNA]</scope>
    <source>
        <strain evidence="10">DSM 6643</strain>
    </source>
</reference>
<dbReference type="SUPFAM" id="SSF117143">
    <property type="entry name" value="Flagellar hook protein flgE"/>
    <property type="match status" value="1"/>
</dbReference>
<dbReference type="NCBIfam" id="TIGR03506">
    <property type="entry name" value="FlgEFG_subfam"/>
    <property type="match status" value="1"/>
</dbReference>
<dbReference type="RefSeq" id="WP_005490043.1">
    <property type="nucleotide sequence ID" value="NZ_CAUI01000023.1"/>
</dbReference>
<gene>
    <name evidence="9" type="ORF">HSACCH_02306</name>
</gene>
<comment type="caution">
    <text evidence="9">The sequence shown here is derived from an EMBL/GenBank/DDBJ whole genome shotgun (WGS) entry which is preliminary data.</text>
</comment>
<keyword evidence="10" id="KW-1185">Reference proteome</keyword>
<dbReference type="STRING" id="1293054.HSACCH_02306"/>
<organism evidence="9 10">
    <name type="scientific">Halanaerobium saccharolyticum subsp. saccharolyticum DSM 6643</name>
    <dbReference type="NCBI Taxonomy" id="1293054"/>
    <lineage>
        <taxon>Bacteria</taxon>
        <taxon>Bacillati</taxon>
        <taxon>Bacillota</taxon>
        <taxon>Clostridia</taxon>
        <taxon>Halanaerobiales</taxon>
        <taxon>Halanaerobiaceae</taxon>
        <taxon>Halanaerobium</taxon>
    </lineage>
</organism>
<comment type="subcellular location">
    <subcellularLocation>
        <location evidence="1 4">Bacterial flagellum basal body</location>
    </subcellularLocation>
</comment>
<dbReference type="PANTHER" id="PTHR30435:SF1">
    <property type="entry name" value="FLAGELLAR HOOK PROTEIN FLGE"/>
    <property type="match status" value="1"/>
</dbReference>
<evidence type="ECO:0000256" key="4">
    <source>
        <dbReference type="RuleBase" id="RU362116"/>
    </source>
</evidence>
<dbReference type="Proteomes" id="UP000012063">
    <property type="component" value="Unassembled WGS sequence"/>
</dbReference>
<dbReference type="OrthoDB" id="9804559at2"/>
<dbReference type="GO" id="GO:0005829">
    <property type="term" value="C:cytosol"/>
    <property type="evidence" value="ECO:0007669"/>
    <property type="project" value="TreeGrafter"/>
</dbReference>
<evidence type="ECO:0000256" key="2">
    <source>
        <dbReference type="ARBA" id="ARBA00009677"/>
    </source>
</evidence>
<keyword evidence="9" id="KW-0282">Flagellum</keyword>
<feature type="domain" description="Flagellar basal-body/hook protein C-terminal" evidence="7">
    <location>
        <begin position="368"/>
        <end position="410"/>
    </location>
</feature>
<accession>M5E2M7</accession>
<sequence>MLRSMYAGVSGLNTHQQMMDVTGNNISNVNTIGFKSSRVTFKEMLSQTLKGASRPSDNGDRAGTNPQQIGLGVGIGSIDSDMSSGNLQSTGKNSDVAIQGDGFFVLQDENGNKSYSRAGNFGFDAKGNLFSLSTGLQVVGAVNELDNNQENNPINLKSTINAKSTDEVSLGGNLNKSITSGEERTVSTDIIAQDNSSYTLEMTYTKDTADDEWTGKGKIIAEDKTETELEFSGSTPVNEFDISFLPNGDIQSGEFQYTDNIASIIGNDIEIDLNNLTQISANSDINFSDVTGYKKGDLESFSFDENGYITGSYSNGLSEASARIKLVNFSNPAGLNRKDGVFTESVNSGEPQNTFPGSGGTGNLAPSTLEMSNANLSQEFTNMITAQRGFQASSKLITTSDEMLQELVNLKR</sequence>
<dbReference type="GO" id="GO:0009425">
    <property type="term" value="C:bacterial-type flagellum basal body"/>
    <property type="evidence" value="ECO:0007669"/>
    <property type="project" value="UniProtKB-SubCell"/>
</dbReference>
<dbReference type="Pfam" id="PF22692">
    <property type="entry name" value="LlgE_F_G_D1"/>
    <property type="match status" value="1"/>
</dbReference>
<dbReference type="InterPro" id="IPR001444">
    <property type="entry name" value="Flag_bb_rod_N"/>
</dbReference>
<proteinExistence type="inferred from homology"/>
<dbReference type="GO" id="GO:0009424">
    <property type="term" value="C:bacterial-type flagellum hook"/>
    <property type="evidence" value="ECO:0007669"/>
    <property type="project" value="TreeGrafter"/>
</dbReference>
<dbReference type="InterPro" id="IPR010930">
    <property type="entry name" value="Flg_bb/hook_C_dom"/>
</dbReference>
<dbReference type="InterPro" id="IPR019776">
    <property type="entry name" value="Flagellar_basal_body_rod_CS"/>
</dbReference>
<keyword evidence="9" id="KW-0966">Cell projection</keyword>
<feature type="domain" description="Flagellar hook protein FlgE/F/G-like D1" evidence="8">
    <location>
        <begin position="97"/>
        <end position="143"/>
    </location>
</feature>
<dbReference type="InterPro" id="IPR037925">
    <property type="entry name" value="FlgE/F/G-like"/>
</dbReference>
<dbReference type="GO" id="GO:0071978">
    <property type="term" value="P:bacterial-type flagellum-dependent swarming motility"/>
    <property type="evidence" value="ECO:0007669"/>
    <property type="project" value="TreeGrafter"/>
</dbReference>
<evidence type="ECO:0000256" key="1">
    <source>
        <dbReference type="ARBA" id="ARBA00004117"/>
    </source>
</evidence>
<comment type="function">
    <text evidence="4">A flexible structure which links the flagellar filament to the drive apparatus in the basal body.</text>
</comment>
<dbReference type="Gene3D" id="2.60.98.20">
    <property type="entry name" value="Flagellar hook protein FlgE"/>
    <property type="match status" value="1"/>
</dbReference>
<dbReference type="InParanoid" id="M5E2M7"/>
<dbReference type="InterPro" id="IPR053967">
    <property type="entry name" value="LlgE_F_G-like_D1"/>
</dbReference>
<dbReference type="eggNOG" id="COG1749">
    <property type="taxonomic scope" value="Bacteria"/>
</dbReference>
<evidence type="ECO:0000313" key="9">
    <source>
        <dbReference type="EMBL" id="CCU80780.1"/>
    </source>
</evidence>
<evidence type="ECO:0000256" key="5">
    <source>
        <dbReference type="SAM" id="MobiDB-lite"/>
    </source>
</evidence>
<name>M5E2M7_9FIRM</name>
<feature type="domain" description="Flagellar basal body rod protein N-terminal" evidence="6">
    <location>
        <begin position="5"/>
        <end position="35"/>
    </location>
</feature>
<evidence type="ECO:0000313" key="10">
    <source>
        <dbReference type="Proteomes" id="UP000012063"/>
    </source>
</evidence>
<protein>
    <recommendedName>
        <fullName evidence="4">Flagellar hook protein FlgE</fullName>
    </recommendedName>
</protein>
<keyword evidence="3 4" id="KW-0975">Bacterial flagellum</keyword>
<comment type="similarity">
    <text evidence="2 4">Belongs to the flagella basal body rod proteins family.</text>
</comment>
<dbReference type="Pfam" id="PF00460">
    <property type="entry name" value="Flg_bb_rod"/>
    <property type="match status" value="1"/>
</dbReference>